<dbReference type="SMART" id="SM00710">
    <property type="entry name" value="PbH1"/>
    <property type="match status" value="11"/>
</dbReference>
<feature type="transmembrane region" description="Helical" evidence="8">
    <location>
        <begin position="1941"/>
        <end position="1961"/>
    </location>
</feature>
<comment type="subcellular location">
    <subcellularLocation>
        <location evidence="1">Cell envelope</location>
    </subcellularLocation>
    <subcellularLocation>
        <location evidence="2">Cell outer membrane</location>
    </subcellularLocation>
    <subcellularLocation>
        <location evidence="3">Secreted</location>
    </subcellularLocation>
</comment>
<dbReference type="PANTHER" id="PTHR11319:SF35">
    <property type="entry name" value="OUTER MEMBRANE PROTEIN PMPC-RELATED"/>
    <property type="match status" value="1"/>
</dbReference>
<dbReference type="GO" id="GO:0005576">
    <property type="term" value="C:extracellular region"/>
    <property type="evidence" value="ECO:0007669"/>
    <property type="project" value="UniProtKB-SubCell"/>
</dbReference>
<evidence type="ECO:0000256" key="5">
    <source>
        <dbReference type="ARBA" id="ARBA00022729"/>
    </source>
</evidence>
<organism evidence="9 10">
    <name type="scientific">Halteria grandinella</name>
    <dbReference type="NCBI Taxonomy" id="5974"/>
    <lineage>
        <taxon>Eukaryota</taxon>
        <taxon>Sar</taxon>
        <taxon>Alveolata</taxon>
        <taxon>Ciliophora</taxon>
        <taxon>Intramacronucleata</taxon>
        <taxon>Spirotrichea</taxon>
        <taxon>Stichotrichia</taxon>
        <taxon>Sporadotrichida</taxon>
        <taxon>Halteriidae</taxon>
        <taxon>Halteria</taxon>
    </lineage>
</organism>
<dbReference type="Proteomes" id="UP000785679">
    <property type="component" value="Unassembled WGS sequence"/>
</dbReference>
<keyword evidence="8" id="KW-0812">Transmembrane</keyword>
<evidence type="ECO:0000313" key="9">
    <source>
        <dbReference type="EMBL" id="TNV74976.1"/>
    </source>
</evidence>
<evidence type="ECO:0000256" key="8">
    <source>
        <dbReference type="SAM" id="Phobius"/>
    </source>
</evidence>
<keyword evidence="7" id="KW-0998">Cell outer membrane</keyword>
<evidence type="ECO:0000256" key="1">
    <source>
        <dbReference type="ARBA" id="ARBA00004196"/>
    </source>
</evidence>
<comment type="caution">
    <text evidence="9">The sequence shown here is derived from an EMBL/GenBank/DDBJ whole genome shotgun (WGS) entry which is preliminary data.</text>
</comment>
<dbReference type="InterPro" id="IPR006626">
    <property type="entry name" value="PbH1"/>
</dbReference>
<dbReference type="InterPro" id="IPR011050">
    <property type="entry name" value="Pectin_lyase_fold/virulence"/>
</dbReference>
<gene>
    <name evidence="9" type="ORF">FGO68_gene3741</name>
</gene>
<name>A0A8J8SYH3_HALGN</name>
<keyword evidence="4" id="KW-0964">Secreted</keyword>
<dbReference type="OrthoDB" id="10035969at2759"/>
<evidence type="ECO:0000256" key="4">
    <source>
        <dbReference type="ARBA" id="ARBA00022525"/>
    </source>
</evidence>
<dbReference type="NCBIfam" id="TIGR01376">
    <property type="entry name" value="POMP_repeat"/>
    <property type="match status" value="1"/>
</dbReference>
<proteinExistence type="predicted"/>
<accession>A0A8J8SYH3</accession>
<keyword evidence="10" id="KW-1185">Reference proteome</keyword>
<keyword evidence="8" id="KW-1133">Transmembrane helix</keyword>
<dbReference type="SUPFAM" id="SSF51126">
    <property type="entry name" value="Pectin lyase-like"/>
    <property type="match status" value="2"/>
</dbReference>
<feature type="transmembrane region" description="Helical" evidence="8">
    <location>
        <begin position="2183"/>
        <end position="2199"/>
    </location>
</feature>
<dbReference type="PANTHER" id="PTHR11319">
    <property type="entry name" value="G PROTEIN-COUPLED RECEPTOR-RELATED"/>
    <property type="match status" value="1"/>
</dbReference>
<evidence type="ECO:0000256" key="7">
    <source>
        <dbReference type="ARBA" id="ARBA00023237"/>
    </source>
</evidence>
<protein>
    <submittedName>
        <fullName evidence="9">Uncharacterized protein</fullName>
    </submittedName>
</protein>
<keyword evidence="6 8" id="KW-0472">Membrane</keyword>
<feature type="transmembrane region" description="Helical" evidence="8">
    <location>
        <begin position="2047"/>
        <end position="2069"/>
    </location>
</feature>
<dbReference type="EMBL" id="RRYP01016537">
    <property type="protein sequence ID" value="TNV74976.1"/>
    <property type="molecule type" value="Genomic_DNA"/>
</dbReference>
<dbReference type="InterPro" id="IPR003368">
    <property type="entry name" value="POMP_repeat"/>
</dbReference>
<sequence length="2268" mass="255157">MQCNYGEYGEIISNNPVDEQIELISTKCQACSHNCLTCINSLQIGCTSCLLGFELKTSDSTTGVCEAIQMSSNNISNKTLVVTGERAQGNDLNNLKFADLISALKHAYKLHAIQNLKTVTILVSESAEHFVIASDYSNSYPLIEEQSLLNGSYSLFIMPESCSTYSNIKECPRKVRVNNKIGSNLKMFIPNQGSLFFGNIEFDSIDSVLPYDSACLDELRNCCTIDYQSTLFNCTNSNGDQLKPIFNKFNHCYSKPMVGGIFQFLNSGADKYNSPQIIIHNCEFRNFYYEMNSLIGLPLNNEALQVTLEKNLFLGFSSCGSLLSNSLDFSSFDSSNSVLKQEEFMHYTQDYLAYNYAYIKKTYSQNNLSSANQTFVIKDNFFGNFNILKKRNTDLVHQRKEQGVAMAQNIARRNLGMVIEIFGGTNLTIDIINNTFENITQHFGRWNGLQYDHCSKILSDFQTSQNTSENAYYQLNHVISIYNIKNSRIIIGSNNFKNLSTSGPIIFMQETENTTSSKFMVIQNEFRQIHGYVNSNAIQIQRSAQSNSYSFGGNIVISENTFTEIAGCPTVLASAILVGITNVQSQSPSSFSLNIPDELPSTTYDTSQEQEEEEHLIWHSDYGHIQLKQNTLILESNTFINVSMGVSREIDNKYLAKGGLIKIVNIQRAQISHSSFQNIGAYTVEHSRELLSSIFGINKELISSNQKGELFGEENEQFWELQSDIHESPFMNTYLSTSLICGHAMKSLTLGPGNYFDNIWLIDRHKSFDRDQTQGVLLYLESFNGELTIGGDQGDTVITSITGLINPFTINRFDFWDPQLFPYPNVIQNGFPSNQIIYGAASILFNIHNDSNQFENVVVHNLQLSNIYHRAINKSNLSVPSIISVKGSAQNPKISANMTISGIQIVNSSFELSSGFFQLEAQTLKLENIELKNIGNWNFLNDSKWQNWNVYSQWSYDTNSSIFMVQAMHSLEDFKILNTSFIDINANQGALPIISINAAKQPNASPTLTFDGIIIKNCRSQTKEALPSSILFQILILDESDLQYDIKIWSLKIEESQSQYGIFNIEGGSVKSIEISGSEFKRMHGSLASILYLQDQPATSILFSKCLFVGNNLIFGDSDLSTITDTNKGKAFDQLSLFNFKNVKNVTFTECIGRNNHFAGNGSFLQLSHFSEATIVGSQFFELSSYKGGVLFIYDWSKISISECKFKQNKAIDGGVVVVSESSSIVIYSSQFYFNNAKYNGVFKITEDSSVSIDLSDFYENKVIYRNSIGQISQVSRLGLIQNSSFTKNEVDFYLNDQNQQGGGIEIYQSQTAMKIYNSKFIDNLSARGTSCLSLKSAINTVIYESTFISTYTMSIFNDRSTDLVGGFINMQSTSSLGLFGCLFQGGIADIGGAIYSIGTNYITISGTNFTNNSARFDGGAIYALMFSQISILQSCKFTNNLVYNSNKGDAISLKGRQRERIYISNDVQFSSNFSSSYIYADTIWFVLISGVLFENTNHNFTSEYFVNGGIYLRDVLAANIQNCTFYNMYGEYELGGSAIILEQTSHPGFEINQLMVQIYRNHFQNCYSKTKGGAISIINYDLAFLYDNVFINNSARVAGGALYYSCAELYSCYMKIQKATFRDNYAHIEGGAIKWTTKEPEFIDIQFINNSAAIYGDNIASVARVLVRITEEELGKKHYNSSGTIKVAQDSNIPEFQSGGTISLYFGIIDKYGTYVATDSDSKLILKLQSLAPNPQFLSVIESQTELNSVNGTYSIKNLIFVCQPNTTQILTLNTLGIDSSVYDNTIITDWASPLNNQPIQPSLIANASSTFPLTISVQSCHLGSQLLSNGRCQQCSWGTYLFDVYSEPFICKQCQTQFSECLGGFEVYPLPGYWRSSNISEQFYACLYSDACLGKNNDTQAYQGQCDRGYQGFLCADCELNYSKNPTLNRCSKCPKNGINVLILLAMFLVLAIIIIILVNSNKINSKNEKNYLPVLFRILLNHFQILYLTASFDLEWPEELLNFYKSIQPISDAQSQIFSIDCFLYHSVQSTQFAIHRLVVIKSFFVMIFPIFLVVICMSAQSIWVMCTQKQTPTIQVNMEAEQTERVRHEIEENSLTQLRENDEETIEIHQLPDKKEGTNLVSTLIVILFLIHPSITREMFAIFNCKTIDGVNRLYYDLETVCYGDEHITIVKWVASPSLIFYSLGIPTLGLYILMKNRKNLEKYSVKRAYGFLYNGYKKGRSFLSSFRYFLFKGAKSYKLCSLCCFQPYQFQCLSSLLLIVRDI</sequence>
<evidence type="ECO:0000256" key="2">
    <source>
        <dbReference type="ARBA" id="ARBA00004442"/>
    </source>
</evidence>
<evidence type="ECO:0000313" key="10">
    <source>
        <dbReference type="Proteomes" id="UP000785679"/>
    </source>
</evidence>
<evidence type="ECO:0000256" key="3">
    <source>
        <dbReference type="ARBA" id="ARBA00004613"/>
    </source>
</evidence>
<evidence type="ECO:0000256" key="6">
    <source>
        <dbReference type="ARBA" id="ARBA00023136"/>
    </source>
</evidence>
<reference evidence="9" key="1">
    <citation type="submission" date="2019-06" db="EMBL/GenBank/DDBJ databases">
        <authorList>
            <person name="Zheng W."/>
        </authorList>
    </citation>
    <scope>NUCLEOTIDE SEQUENCE</scope>
    <source>
        <strain evidence="9">QDHG01</strain>
    </source>
</reference>
<keyword evidence="5" id="KW-0732">Signal</keyword>